<dbReference type="PANTHER" id="PTHR43477">
    <property type="entry name" value="DIHYDROANTICAPSIN 7-DEHYDROGENASE"/>
    <property type="match status" value="1"/>
</dbReference>
<dbReference type="InterPro" id="IPR001509">
    <property type="entry name" value="Epimerase_deHydtase"/>
</dbReference>
<evidence type="ECO:0000259" key="3">
    <source>
        <dbReference type="Pfam" id="PF01370"/>
    </source>
</evidence>
<gene>
    <name evidence="4" type="ORF">GCM10010468_55170</name>
</gene>
<comment type="caution">
    <text evidence="4">The sequence shown here is derived from an EMBL/GenBank/DDBJ whole genome shotgun (WGS) entry which is preliminary data.</text>
</comment>
<accession>A0ABP6QGL6</accession>
<dbReference type="RefSeq" id="WP_344833850.1">
    <property type="nucleotide sequence ID" value="NZ_BAAAUV010000016.1"/>
</dbReference>
<dbReference type="InterPro" id="IPR002347">
    <property type="entry name" value="SDR_fam"/>
</dbReference>
<dbReference type="Pfam" id="PF13561">
    <property type="entry name" value="adh_short_C2"/>
    <property type="match status" value="1"/>
</dbReference>
<evidence type="ECO:0000313" key="4">
    <source>
        <dbReference type="EMBL" id="GAA3226716.1"/>
    </source>
</evidence>
<dbReference type="Pfam" id="PF01370">
    <property type="entry name" value="Epimerase"/>
    <property type="match status" value="1"/>
</dbReference>
<organism evidence="4 5">
    <name type="scientific">Actinocorallia longicatena</name>
    <dbReference type="NCBI Taxonomy" id="111803"/>
    <lineage>
        <taxon>Bacteria</taxon>
        <taxon>Bacillati</taxon>
        <taxon>Actinomycetota</taxon>
        <taxon>Actinomycetes</taxon>
        <taxon>Streptosporangiales</taxon>
        <taxon>Thermomonosporaceae</taxon>
        <taxon>Actinocorallia</taxon>
    </lineage>
</organism>
<dbReference type="SUPFAM" id="SSF51735">
    <property type="entry name" value="NAD(P)-binding Rossmann-fold domains"/>
    <property type="match status" value="1"/>
</dbReference>
<dbReference type="PRINTS" id="PR00081">
    <property type="entry name" value="GDHRDH"/>
</dbReference>
<keyword evidence="5" id="KW-1185">Reference proteome</keyword>
<dbReference type="PANTHER" id="PTHR43477:SF1">
    <property type="entry name" value="DIHYDROANTICAPSIN 7-DEHYDROGENASE"/>
    <property type="match status" value="1"/>
</dbReference>
<dbReference type="InterPro" id="IPR051122">
    <property type="entry name" value="SDR_DHRS6-like"/>
</dbReference>
<protein>
    <recommendedName>
        <fullName evidence="3">NAD-dependent epimerase/dehydratase domain-containing protein</fullName>
    </recommendedName>
</protein>
<dbReference type="InterPro" id="IPR036291">
    <property type="entry name" value="NAD(P)-bd_dom_sf"/>
</dbReference>
<evidence type="ECO:0000256" key="1">
    <source>
        <dbReference type="ARBA" id="ARBA00006484"/>
    </source>
</evidence>
<keyword evidence="2" id="KW-0560">Oxidoreductase</keyword>
<dbReference type="Gene3D" id="3.40.50.720">
    <property type="entry name" value="NAD(P)-binding Rossmann-like Domain"/>
    <property type="match status" value="1"/>
</dbReference>
<reference evidence="5" key="1">
    <citation type="journal article" date="2019" name="Int. J. Syst. Evol. Microbiol.">
        <title>The Global Catalogue of Microorganisms (GCM) 10K type strain sequencing project: providing services to taxonomists for standard genome sequencing and annotation.</title>
        <authorList>
            <consortium name="The Broad Institute Genomics Platform"/>
            <consortium name="The Broad Institute Genome Sequencing Center for Infectious Disease"/>
            <person name="Wu L."/>
            <person name="Ma J."/>
        </authorList>
    </citation>
    <scope>NUCLEOTIDE SEQUENCE [LARGE SCALE GENOMIC DNA]</scope>
    <source>
        <strain evidence="5">JCM 9377</strain>
    </source>
</reference>
<comment type="similarity">
    <text evidence="1">Belongs to the short-chain dehydrogenases/reductases (SDR) family.</text>
</comment>
<proteinExistence type="inferred from homology"/>
<name>A0ABP6QGL6_9ACTN</name>
<evidence type="ECO:0000256" key="2">
    <source>
        <dbReference type="ARBA" id="ARBA00023002"/>
    </source>
</evidence>
<sequence length="276" mass="28850">MTDLQIFGYTGKRVLVVGGATGMGAAAARAAADLGAEVVVMDRAPVDFPVAETITVDLQDRAVLDAALDRLDGPLDAVFSAAGVADGPALMRINFIAHRHLIERLVAEGTLGRGSAVCLISSVAGLGWQNHLPRVVEFLSSPDFETADKWIASHEGTNTYTFSKQAVNAYVAREAFPLMAKGVRINAICPGPTDTPLARANSWLDGFGADYRQAVGTRPLDPEQMANVMLFLNSPAAAGISGVNLLVDDGHIMSSIGGSWAAGGPVVDFLMSGASR</sequence>
<dbReference type="Proteomes" id="UP001501237">
    <property type="component" value="Unassembled WGS sequence"/>
</dbReference>
<evidence type="ECO:0000313" key="5">
    <source>
        <dbReference type="Proteomes" id="UP001501237"/>
    </source>
</evidence>
<feature type="domain" description="NAD-dependent epimerase/dehydratase" evidence="3">
    <location>
        <begin position="14"/>
        <end position="140"/>
    </location>
</feature>
<dbReference type="EMBL" id="BAAAUV010000016">
    <property type="protein sequence ID" value="GAA3226716.1"/>
    <property type="molecule type" value="Genomic_DNA"/>
</dbReference>